<keyword evidence="5" id="KW-1185">Reference proteome</keyword>
<keyword evidence="1" id="KW-0812">Transmembrane</keyword>
<dbReference type="Pfam" id="PF00563">
    <property type="entry name" value="EAL"/>
    <property type="match status" value="1"/>
</dbReference>
<dbReference type="InterPro" id="IPR000160">
    <property type="entry name" value="GGDEF_dom"/>
</dbReference>
<dbReference type="SMART" id="SM00267">
    <property type="entry name" value="GGDEF"/>
    <property type="match status" value="1"/>
</dbReference>
<evidence type="ECO:0000256" key="1">
    <source>
        <dbReference type="SAM" id="Phobius"/>
    </source>
</evidence>
<dbReference type="RefSeq" id="WP_105931566.1">
    <property type="nucleotide sequence ID" value="NZ_PVNO01000026.1"/>
</dbReference>
<feature type="transmembrane region" description="Helical" evidence="1">
    <location>
        <begin position="89"/>
        <end position="110"/>
    </location>
</feature>
<evidence type="ECO:0000259" key="2">
    <source>
        <dbReference type="PROSITE" id="PS50883"/>
    </source>
</evidence>
<dbReference type="Pfam" id="PF00990">
    <property type="entry name" value="GGDEF"/>
    <property type="match status" value="1"/>
</dbReference>
<dbReference type="NCBIfam" id="TIGR00254">
    <property type="entry name" value="GGDEF"/>
    <property type="match status" value="1"/>
</dbReference>
<dbReference type="InterPro" id="IPR029787">
    <property type="entry name" value="Nucleotide_cyclase"/>
</dbReference>
<feature type="transmembrane region" description="Helical" evidence="1">
    <location>
        <begin position="55"/>
        <end position="77"/>
    </location>
</feature>
<dbReference type="CDD" id="cd01948">
    <property type="entry name" value="EAL"/>
    <property type="match status" value="1"/>
</dbReference>
<dbReference type="CDD" id="cd01949">
    <property type="entry name" value="GGDEF"/>
    <property type="match status" value="1"/>
</dbReference>
<accession>A0ABX5CNH6</accession>
<feature type="domain" description="GGDEF" evidence="3">
    <location>
        <begin position="283"/>
        <end position="414"/>
    </location>
</feature>
<feature type="transmembrane region" description="Helical" evidence="1">
    <location>
        <begin position="21"/>
        <end position="43"/>
    </location>
</feature>
<dbReference type="Gene3D" id="3.20.20.450">
    <property type="entry name" value="EAL domain"/>
    <property type="match status" value="1"/>
</dbReference>
<protein>
    <submittedName>
        <fullName evidence="4">GGDEF-domain containing protein</fullName>
    </submittedName>
</protein>
<feature type="transmembrane region" description="Helical" evidence="1">
    <location>
        <begin position="168"/>
        <end position="187"/>
    </location>
</feature>
<dbReference type="SUPFAM" id="SSF141868">
    <property type="entry name" value="EAL domain-like"/>
    <property type="match status" value="1"/>
</dbReference>
<dbReference type="SUPFAM" id="SSF55073">
    <property type="entry name" value="Nucleotide cyclase"/>
    <property type="match status" value="1"/>
</dbReference>
<proteinExistence type="predicted"/>
<evidence type="ECO:0000313" key="4">
    <source>
        <dbReference type="EMBL" id="PRO68427.1"/>
    </source>
</evidence>
<feature type="domain" description="EAL" evidence="2">
    <location>
        <begin position="423"/>
        <end position="672"/>
    </location>
</feature>
<sequence length="672" mass="75511">MNIEQESISQIEIERDTTDMLIGNSFIGFLMTMFAFSGLLFFFESDSPSIFAQKFQVWMVMMGVLIARLLDAIYWRIKLVGTNYNPRPVLIRFSIGLFTTGSIWGLYSILLYPTMATVELAATMVVLSAMSGGAGTVLSPNKYLVGFYTTALLIPMSLCAILDKNGEFFVLGVLGLVFWFGIFTSAFRYHQFFINTLYIKAKNNKLMEQMKIERNETEKVNQLLIASNQKLDASNLNLEAEVERRTAELYRLSNRDPLTDLPNRNGFLKHLNNLLDTTRALDNSLAVLFIDLDGFKQVNDSLGHKIGDIVLAEIAKRLRNYTEDNHLGRWGGDEFVAVIPYANIDTAKAVAHAMRSGVTIPILADDNQITLDATIGIAMFPSHGDAALDLIQHADLTMYDQKRKQRGSVSVFNEALHAEIKIEQKQCERLRTAIENGELSVFYQPIIDVNTNTVFTVEALLRWKCEDDYISPAVFIPLAERSGLMPEIGAWVLNRALIDLSHWSFGNEISMSVNVSVAQMLDDGFSKILDSALKSTQIAPTQLHLEITESVFAIDKKLIGERVSELVDRNVKISIDDFGTGYSSLSRLQSIPFDFIKIDRSFIQNRTEESDTIIRATILMAKEFGCKTIAEGIETAEQKAHVSALGADYLQGFYYAKPMDANNLISWYNENY</sequence>
<dbReference type="PANTHER" id="PTHR44757">
    <property type="entry name" value="DIGUANYLATE CYCLASE DGCP"/>
    <property type="match status" value="1"/>
</dbReference>
<keyword evidence="1" id="KW-1133">Transmembrane helix</keyword>
<dbReference type="Proteomes" id="UP000239539">
    <property type="component" value="Unassembled WGS sequence"/>
</dbReference>
<reference evidence="5" key="1">
    <citation type="journal article" date="2020" name="Int. J. Syst. Evol. Microbiol.">
        <title>Alteromonas alba sp. nov., a marine bacterium isolated from the seawater of the West Pacific Ocean.</title>
        <authorList>
            <person name="Sun C."/>
            <person name="Wu Y.-H."/>
            <person name="Xamxidin M."/>
            <person name="Cheng H."/>
            <person name="Xu X.-W."/>
        </authorList>
    </citation>
    <scope>NUCLEOTIDE SEQUENCE [LARGE SCALE GENOMIC DNA]</scope>
    <source>
        <strain evidence="5">9a2</strain>
    </source>
</reference>
<dbReference type="Gene3D" id="3.30.70.270">
    <property type="match status" value="1"/>
</dbReference>
<dbReference type="PANTHER" id="PTHR44757:SF2">
    <property type="entry name" value="BIOFILM ARCHITECTURE MAINTENANCE PROTEIN MBAA"/>
    <property type="match status" value="1"/>
</dbReference>
<dbReference type="InterPro" id="IPR001633">
    <property type="entry name" value="EAL_dom"/>
</dbReference>
<dbReference type="EMBL" id="PVNO01000026">
    <property type="protein sequence ID" value="PRO68427.1"/>
    <property type="molecule type" value="Genomic_DNA"/>
</dbReference>
<feature type="transmembrane region" description="Helical" evidence="1">
    <location>
        <begin position="145"/>
        <end position="162"/>
    </location>
</feature>
<dbReference type="InterPro" id="IPR043128">
    <property type="entry name" value="Rev_trsase/Diguanyl_cyclase"/>
</dbReference>
<dbReference type="InterPro" id="IPR035919">
    <property type="entry name" value="EAL_sf"/>
</dbReference>
<dbReference type="PROSITE" id="PS50883">
    <property type="entry name" value="EAL"/>
    <property type="match status" value="1"/>
</dbReference>
<gene>
    <name evidence="4" type="ORF">C6Y39_12320</name>
</gene>
<name>A0ABX5CNH6_9ALTE</name>
<dbReference type="InterPro" id="IPR052155">
    <property type="entry name" value="Biofilm_reg_signaling"/>
</dbReference>
<evidence type="ECO:0000313" key="5">
    <source>
        <dbReference type="Proteomes" id="UP000239539"/>
    </source>
</evidence>
<dbReference type="PROSITE" id="PS50887">
    <property type="entry name" value="GGDEF"/>
    <property type="match status" value="1"/>
</dbReference>
<dbReference type="SMART" id="SM00052">
    <property type="entry name" value="EAL"/>
    <property type="match status" value="1"/>
</dbReference>
<keyword evidence="1" id="KW-0472">Membrane</keyword>
<organism evidence="4 5">
    <name type="scientific">Alteromonas gracilis</name>
    <dbReference type="NCBI Taxonomy" id="1479524"/>
    <lineage>
        <taxon>Bacteria</taxon>
        <taxon>Pseudomonadati</taxon>
        <taxon>Pseudomonadota</taxon>
        <taxon>Gammaproteobacteria</taxon>
        <taxon>Alteromonadales</taxon>
        <taxon>Alteromonadaceae</taxon>
        <taxon>Alteromonas/Salinimonas group</taxon>
        <taxon>Alteromonas</taxon>
    </lineage>
</organism>
<comment type="caution">
    <text evidence="4">The sequence shown here is derived from an EMBL/GenBank/DDBJ whole genome shotgun (WGS) entry which is preliminary data.</text>
</comment>
<evidence type="ECO:0000259" key="3">
    <source>
        <dbReference type="PROSITE" id="PS50887"/>
    </source>
</evidence>